<dbReference type="EMBL" id="JAIZAY010000002">
    <property type="protein sequence ID" value="KAJ8046580.1"/>
    <property type="molecule type" value="Genomic_DNA"/>
</dbReference>
<organism evidence="2 3">
    <name type="scientific">Holothuria leucospilota</name>
    <name type="common">Black long sea cucumber</name>
    <name type="synonym">Mertensiothuria leucospilota</name>
    <dbReference type="NCBI Taxonomy" id="206669"/>
    <lineage>
        <taxon>Eukaryota</taxon>
        <taxon>Metazoa</taxon>
        <taxon>Echinodermata</taxon>
        <taxon>Eleutherozoa</taxon>
        <taxon>Echinozoa</taxon>
        <taxon>Holothuroidea</taxon>
        <taxon>Aspidochirotacea</taxon>
        <taxon>Aspidochirotida</taxon>
        <taxon>Holothuriidae</taxon>
        <taxon>Holothuria</taxon>
    </lineage>
</organism>
<proteinExistence type="predicted"/>
<feature type="region of interest" description="Disordered" evidence="1">
    <location>
        <begin position="1"/>
        <end position="58"/>
    </location>
</feature>
<evidence type="ECO:0000313" key="2">
    <source>
        <dbReference type="EMBL" id="KAJ8046580.1"/>
    </source>
</evidence>
<keyword evidence="3" id="KW-1185">Reference proteome</keyword>
<dbReference type="SUPFAM" id="SSF52540">
    <property type="entry name" value="P-loop containing nucleoside triphosphate hydrolases"/>
    <property type="match status" value="1"/>
</dbReference>
<dbReference type="AlphaFoldDB" id="A0A9Q1CKW8"/>
<dbReference type="OrthoDB" id="6143625at2759"/>
<accession>A0A9Q1CKW8</accession>
<dbReference type="Proteomes" id="UP001152320">
    <property type="component" value="Chromosome 2"/>
</dbReference>
<feature type="compositionally biased region" description="Basic and acidic residues" evidence="1">
    <location>
        <begin position="1"/>
        <end position="15"/>
    </location>
</feature>
<comment type="caution">
    <text evidence="2">The sequence shown here is derived from an EMBL/GenBank/DDBJ whole genome shotgun (WGS) entry which is preliminary data.</text>
</comment>
<reference evidence="2" key="1">
    <citation type="submission" date="2021-10" db="EMBL/GenBank/DDBJ databases">
        <title>Tropical sea cucumber genome reveals ecological adaptation and Cuvierian tubules defense mechanism.</title>
        <authorList>
            <person name="Chen T."/>
        </authorList>
    </citation>
    <scope>NUCLEOTIDE SEQUENCE</scope>
    <source>
        <strain evidence="2">Nanhai2018</strain>
        <tissue evidence="2">Muscle</tissue>
    </source>
</reference>
<name>A0A9Q1CKW8_HOLLE</name>
<gene>
    <name evidence="2" type="ORF">HOLleu_05296</name>
</gene>
<sequence>MADNKLKLYEDKTETYPDSEIGGFGIKSGSKRKGSPTSSATQKKHRTESPCHTCSTSGGLVHTSTDVTPADNTVQETLRAKLTSVLEDKLTYVCGGGKEKTCTNKDMNISFMEDYFPDAFETPYRWPLRFDFKHSSYSTDDLREPKEGKSGWLPLRRGDEAEHKTFHMLAEMFYQKNIPSFIISGYTWMKMFPKELLRVLKEELPTDKIREGEIDLLIFLPNKGVLALEVKSRVNTEDKRSLKRVIEKGFREQCTKAVKFLVNSSYDLTDGVNYILIKVMSFPNCSRINIGSLICQNCSEHFITQDDLQSTNKLYKWFELLLEKYSTHPSVIQFNSKVYTSIISRLLGPHLRVEIKDVIKETHKQIDQIEGSITSKETKWIQLNRRQVVIASKNPHFLWLTGDPGSGKTILADWKVTNILHKKTGSKHIIYLIAGNRDMLFKEWMNKWFTSKLVGEEKNFELKIEAIEDSFGRSHQYQLGGLLAVVEKLKKKHVDSDLSIIIDEFRILAQNTSEQTMKKFSNLGLKNLWVILNPFSLFPGHSVLLSLGFEIFHLNGVMRMSMTNLNFVNHWLGKSYKIGHSIDGLTPKIYKMECICGDLAVKEVHSCTPLLISKLTEYVSRE</sequence>
<evidence type="ECO:0000313" key="3">
    <source>
        <dbReference type="Proteomes" id="UP001152320"/>
    </source>
</evidence>
<dbReference type="InterPro" id="IPR027417">
    <property type="entry name" value="P-loop_NTPase"/>
</dbReference>
<evidence type="ECO:0000256" key="1">
    <source>
        <dbReference type="SAM" id="MobiDB-lite"/>
    </source>
</evidence>
<dbReference type="Gene3D" id="3.40.50.300">
    <property type="entry name" value="P-loop containing nucleotide triphosphate hydrolases"/>
    <property type="match status" value="1"/>
</dbReference>
<protein>
    <submittedName>
        <fullName evidence="2">Uncharacterized protein</fullName>
    </submittedName>
</protein>